<organism evidence="2 3">
    <name type="scientific">Pseudaquabacterium terrae</name>
    <dbReference type="NCBI Taxonomy" id="2732868"/>
    <lineage>
        <taxon>Bacteria</taxon>
        <taxon>Pseudomonadati</taxon>
        <taxon>Pseudomonadota</taxon>
        <taxon>Betaproteobacteria</taxon>
        <taxon>Burkholderiales</taxon>
        <taxon>Sphaerotilaceae</taxon>
        <taxon>Pseudaquabacterium</taxon>
    </lineage>
</organism>
<proteinExistence type="predicted"/>
<gene>
    <name evidence="2" type="ORF">HLB44_04725</name>
</gene>
<name>A0ABX2ECG2_9BURK</name>
<protein>
    <submittedName>
        <fullName evidence="2">Uncharacterized protein</fullName>
    </submittedName>
</protein>
<dbReference type="Proteomes" id="UP000737171">
    <property type="component" value="Unassembled WGS sequence"/>
</dbReference>
<dbReference type="EMBL" id="JABRWJ010000001">
    <property type="protein sequence ID" value="NRF66281.1"/>
    <property type="molecule type" value="Genomic_DNA"/>
</dbReference>
<reference evidence="2 3" key="1">
    <citation type="submission" date="2020-05" db="EMBL/GenBank/DDBJ databases">
        <title>Aquincola sp. isolate from soil.</title>
        <authorList>
            <person name="Han J."/>
            <person name="Kim D.-U."/>
        </authorList>
    </citation>
    <scope>NUCLEOTIDE SEQUENCE [LARGE SCALE GENOMIC DNA]</scope>
    <source>
        <strain evidence="2 3">S2</strain>
    </source>
</reference>
<evidence type="ECO:0000313" key="3">
    <source>
        <dbReference type="Proteomes" id="UP000737171"/>
    </source>
</evidence>
<keyword evidence="3" id="KW-1185">Reference proteome</keyword>
<sequence>MRQRHLAAAALLGLASTCATGQAVFDTATQQLTVPTIDVGGQLYRNLVVRLDADGRLTIISLQPPVDDATRFAAATTAANSASNACAAIRPFYWEVGDKVQRQAGGSVRAAGNATVYEAGTVMNIASASKWLYGAYVAEQRGGALTAEDITFLNFTSGYVNFPVNGCEPGDTVASCVARGSNGQQTPAEIGRFHYNGGHMQKHASLASPGMNLGALNNATLAAEMRRVLGTDISFSFTQPQLPGGARTTARDYATFLRKLLNRQLKLGSMLGHHPVCTNPATCPSATSAPVPAQMSWHYAIGHWVEDDPATGDGAFSSAGAFGFYPWIDAARSHYGVIARVALFGNGAESAACGAAIRRAFISGVVP</sequence>
<dbReference type="RefSeq" id="WP_173121069.1">
    <property type="nucleotide sequence ID" value="NZ_JABRWJ010000001.1"/>
</dbReference>
<dbReference type="SUPFAM" id="SSF56601">
    <property type="entry name" value="beta-lactamase/transpeptidase-like"/>
    <property type="match status" value="1"/>
</dbReference>
<accession>A0ABX2ECG2</accession>
<keyword evidence="1" id="KW-0732">Signal</keyword>
<feature type="signal peptide" evidence="1">
    <location>
        <begin position="1"/>
        <end position="21"/>
    </location>
</feature>
<dbReference type="InterPro" id="IPR012338">
    <property type="entry name" value="Beta-lactam/transpept-like"/>
</dbReference>
<evidence type="ECO:0000313" key="2">
    <source>
        <dbReference type="EMBL" id="NRF66281.1"/>
    </source>
</evidence>
<dbReference type="Gene3D" id="3.40.710.10">
    <property type="entry name" value="DD-peptidase/beta-lactamase superfamily"/>
    <property type="match status" value="1"/>
</dbReference>
<feature type="chain" id="PRO_5045146486" evidence="1">
    <location>
        <begin position="22"/>
        <end position="367"/>
    </location>
</feature>
<evidence type="ECO:0000256" key="1">
    <source>
        <dbReference type="SAM" id="SignalP"/>
    </source>
</evidence>
<comment type="caution">
    <text evidence="2">The sequence shown here is derived from an EMBL/GenBank/DDBJ whole genome shotgun (WGS) entry which is preliminary data.</text>
</comment>